<dbReference type="Proteomes" id="UP000008457">
    <property type="component" value="Chromosome"/>
</dbReference>
<dbReference type="AlphaFoldDB" id="F3ZZW9"/>
<reference evidence="2" key="1">
    <citation type="submission" date="2010-11" db="EMBL/GenBank/DDBJ databases">
        <title>The complete genome of Mahella australiensis DSM 15567.</title>
        <authorList>
            <consortium name="US DOE Joint Genome Institute (JGI-PGF)"/>
            <person name="Lucas S."/>
            <person name="Copeland A."/>
            <person name="Lapidus A."/>
            <person name="Bruce D."/>
            <person name="Goodwin L."/>
            <person name="Pitluck S."/>
            <person name="Kyrpides N."/>
            <person name="Mavromatis K."/>
            <person name="Pagani I."/>
            <person name="Ivanova N."/>
            <person name="Teshima H."/>
            <person name="Brettin T."/>
            <person name="Detter J.C."/>
            <person name="Han C."/>
            <person name="Tapia R."/>
            <person name="Land M."/>
            <person name="Hauser L."/>
            <person name="Markowitz V."/>
            <person name="Cheng J.-F."/>
            <person name="Hugenholtz P."/>
            <person name="Woyke T."/>
            <person name="Wu D."/>
            <person name="Spring S."/>
            <person name="Pukall R."/>
            <person name="Steenblock K."/>
            <person name="Schneider S."/>
            <person name="Klenk H.-P."/>
            <person name="Eisen J.A."/>
        </authorList>
    </citation>
    <scope>NUCLEOTIDE SEQUENCE [LARGE SCALE GENOMIC DNA]</scope>
    <source>
        <strain evidence="2">DSM 15567 / CIP 107919 / 50-1 BON</strain>
    </source>
</reference>
<dbReference type="KEGG" id="mas:Mahau_0584"/>
<dbReference type="EMBL" id="CP002360">
    <property type="protein sequence ID" value="AEE95787.1"/>
    <property type="molecule type" value="Genomic_DNA"/>
</dbReference>
<sequence>MALIHQIFQRTGITPDEFWGKPDGARKFMLASMMLQIESEEKQMKEAGKSGR</sequence>
<name>F3ZZW9_MAHA5</name>
<reference evidence="1 2" key="2">
    <citation type="journal article" date="2011" name="Stand. Genomic Sci.">
        <title>Complete genome sequence of Mahella australiensis type strain (50-1 BON).</title>
        <authorList>
            <person name="Sikorski J."/>
            <person name="Teshima H."/>
            <person name="Nolan M."/>
            <person name="Lucas S."/>
            <person name="Hammon N."/>
            <person name="Deshpande S."/>
            <person name="Cheng J.F."/>
            <person name="Pitluck S."/>
            <person name="Liolios K."/>
            <person name="Pagani I."/>
            <person name="Ivanova N."/>
            <person name="Huntemann M."/>
            <person name="Mavromatis K."/>
            <person name="Ovchinikova G."/>
            <person name="Pati A."/>
            <person name="Tapia R."/>
            <person name="Han C."/>
            <person name="Goodwin L."/>
            <person name="Chen A."/>
            <person name="Palaniappan K."/>
            <person name="Land M."/>
            <person name="Hauser L."/>
            <person name="Ngatchou-Djao O.D."/>
            <person name="Rohde M."/>
            <person name="Pukall R."/>
            <person name="Spring S."/>
            <person name="Abt B."/>
            <person name="Goker M."/>
            <person name="Detter J.C."/>
            <person name="Woyke T."/>
            <person name="Bristow J."/>
            <person name="Markowitz V."/>
            <person name="Hugenholtz P."/>
            <person name="Eisen J.A."/>
            <person name="Kyrpides N.C."/>
            <person name="Klenk H.P."/>
            <person name="Lapidus A."/>
        </authorList>
    </citation>
    <scope>NUCLEOTIDE SEQUENCE [LARGE SCALE GENOMIC DNA]</scope>
    <source>
        <strain evidence="2">DSM 15567 / CIP 107919 / 50-1 BON</strain>
    </source>
</reference>
<evidence type="ECO:0000313" key="2">
    <source>
        <dbReference type="Proteomes" id="UP000008457"/>
    </source>
</evidence>
<dbReference type="eggNOG" id="ENOG5033D0F">
    <property type="taxonomic scope" value="Bacteria"/>
</dbReference>
<proteinExistence type="predicted"/>
<evidence type="ECO:0000313" key="1">
    <source>
        <dbReference type="EMBL" id="AEE95787.1"/>
    </source>
</evidence>
<dbReference type="RefSeq" id="WP_013780220.1">
    <property type="nucleotide sequence ID" value="NC_015520.1"/>
</dbReference>
<protein>
    <submittedName>
        <fullName evidence="1">Uncharacterized protein</fullName>
    </submittedName>
</protein>
<organism evidence="1 2">
    <name type="scientific">Mahella australiensis (strain DSM 15567 / CIP 107919 / 50-1 BON)</name>
    <dbReference type="NCBI Taxonomy" id="697281"/>
    <lineage>
        <taxon>Bacteria</taxon>
        <taxon>Bacillati</taxon>
        <taxon>Bacillota</taxon>
        <taxon>Clostridia</taxon>
        <taxon>Thermoanaerobacterales</taxon>
        <taxon>Thermoanaerobacterales Family IV. Incertae Sedis</taxon>
        <taxon>Mahella</taxon>
    </lineage>
</organism>
<accession>F3ZZW9</accession>
<dbReference type="HOGENOM" id="CLU_214412_0_0_9"/>
<gene>
    <name evidence="1" type="ordered locus">Mahau_0584</name>
</gene>
<dbReference type="STRING" id="697281.Mahau_0584"/>
<keyword evidence="2" id="KW-1185">Reference proteome</keyword>